<dbReference type="PANTHER" id="PTHR10994:SF193">
    <property type="entry name" value="RETICULON-LIKE PROTEIN"/>
    <property type="match status" value="1"/>
</dbReference>
<feature type="compositionally biased region" description="Polar residues" evidence="7">
    <location>
        <begin position="279"/>
        <end position="301"/>
    </location>
</feature>
<reference evidence="9 10" key="1">
    <citation type="submission" date="2020-06" db="EMBL/GenBank/DDBJ databases">
        <title>The yeast mating-type switching endonuclease HO is a domesticated member of an unorthodox homing genetic element family.</title>
        <authorList>
            <person name="Coughlan A.Y."/>
            <person name="Lombardi L."/>
            <person name="Braun-Galleani S."/>
            <person name="Martos A.R."/>
            <person name="Galeote V."/>
            <person name="Bigey F."/>
            <person name="Dequin S."/>
            <person name="Byrne K.P."/>
            <person name="Wolfe K.H."/>
        </authorList>
    </citation>
    <scope>NUCLEOTIDE SEQUENCE [LARGE SCALE GENOMIC DNA]</scope>
    <source>
        <strain evidence="9 10">CBS764</strain>
    </source>
</reference>
<feature type="compositionally biased region" description="Polar residues" evidence="7">
    <location>
        <begin position="239"/>
        <end position="248"/>
    </location>
</feature>
<dbReference type="InterPro" id="IPR003388">
    <property type="entry name" value="Reticulon"/>
</dbReference>
<evidence type="ECO:0000256" key="2">
    <source>
        <dbReference type="ARBA" id="ARBA00022692"/>
    </source>
</evidence>
<dbReference type="InterPro" id="IPR045064">
    <property type="entry name" value="Reticulon-like"/>
</dbReference>
<proteinExistence type="predicted"/>
<evidence type="ECO:0000256" key="7">
    <source>
        <dbReference type="SAM" id="MobiDB-lite"/>
    </source>
</evidence>
<evidence type="ECO:0000256" key="6">
    <source>
        <dbReference type="RuleBase" id="RU363132"/>
    </source>
</evidence>
<keyword evidence="3 6" id="KW-0256">Endoplasmic reticulum</keyword>
<dbReference type="RefSeq" id="XP_037141484.1">
    <property type="nucleotide sequence ID" value="XM_037285588.1"/>
</dbReference>
<gene>
    <name evidence="9" type="ORF">HG536_0H01850</name>
</gene>
<evidence type="ECO:0000259" key="8">
    <source>
        <dbReference type="PROSITE" id="PS50845"/>
    </source>
</evidence>
<dbReference type="Pfam" id="PF02453">
    <property type="entry name" value="Reticulon"/>
    <property type="match status" value="1"/>
</dbReference>
<protein>
    <recommendedName>
        <fullName evidence="6">Reticulon-like protein</fullName>
    </recommendedName>
</protein>
<evidence type="ECO:0000313" key="9">
    <source>
        <dbReference type="EMBL" id="QLL34810.1"/>
    </source>
</evidence>
<dbReference type="KEGG" id="tgb:HG536_0H01850"/>
<dbReference type="PANTHER" id="PTHR10994">
    <property type="entry name" value="RETICULON"/>
    <property type="match status" value="1"/>
</dbReference>
<evidence type="ECO:0000313" key="10">
    <source>
        <dbReference type="Proteomes" id="UP000515788"/>
    </source>
</evidence>
<comment type="subcellular location">
    <subcellularLocation>
        <location evidence="1 6">Endoplasmic reticulum membrane</location>
        <topology evidence="1 6">Multi-pass membrane protein</topology>
    </subcellularLocation>
</comment>
<evidence type="ECO:0000256" key="4">
    <source>
        <dbReference type="ARBA" id="ARBA00022989"/>
    </source>
</evidence>
<keyword evidence="10" id="KW-1185">Reference proteome</keyword>
<evidence type="ECO:0000256" key="5">
    <source>
        <dbReference type="ARBA" id="ARBA00023136"/>
    </source>
</evidence>
<name>A0A7G3ZMS4_9SACH</name>
<keyword evidence="2 6" id="KW-0812">Transmembrane</keyword>
<sequence length="314" mass="34777">MILARTHRVAKGWSEPFISDWIRMSGAPVEKKAECCGLLLWKNPIETGKVFGGLLVGLLILKKVNLITFFLRVLYTAVFITGSLEFVSKLLLGQGLVTAYGPKECPNTVGFLKPRIDNVLLRLPAQQAKFRKLLFAYQPKNNFKAAVVLFFLHKFFSWFSVWTIAFVGVIGAFTLPLVYSIFQTEIDSAVDSGIRVARTKTGEFSSMASEKTKPYLESLDSKLGPVSKFVKSQYHHANTVTPQSTSSKMAAEVPLEPEQRSHGQTSSSTAFPAAPTTEPLGQQTQEFSVDQLQSELKQSTEGLKHDLQQNNAAI</sequence>
<feature type="domain" description="Reticulon" evidence="8">
    <location>
        <begin position="35"/>
        <end position="233"/>
    </location>
</feature>
<feature type="region of interest" description="Disordered" evidence="7">
    <location>
        <begin position="239"/>
        <end position="314"/>
    </location>
</feature>
<keyword evidence="5 6" id="KW-0472">Membrane</keyword>
<keyword evidence="4 6" id="KW-1133">Transmembrane helix</keyword>
<dbReference type="AlphaFoldDB" id="A0A7G3ZMS4"/>
<dbReference type="OrthoDB" id="567788at2759"/>
<evidence type="ECO:0000256" key="1">
    <source>
        <dbReference type="ARBA" id="ARBA00004477"/>
    </source>
</evidence>
<evidence type="ECO:0000256" key="3">
    <source>
        <dbReference type="ARBA" id="ARBA00022824"/>
    </source>
</evidence>
<feature type="transmembrane region" description="Helical" evidence="6">
    <location>
        <begin position="159"/>
        <end position="182"/>
    </location>
</feature>
<dbReference type="EMBL" id="CP059253">
    <property type="protein sequence ID" value="QLL34810.1"/>
    <property type="molecule type" value="Genomic_DNA"/>
</dbReference>
<dbReference type="Proteomes" id="UP000515788">
    <property type="component" value="Chromosome 8"/>
</dbReference>
<dbReference type="GO" id="GO:0009617">
    <property type="term" value="P:response to bacterium"/>
    <property type="evidence" value="ECO:0007669"/>
    <property type="project" value="InterPro"/>
</dbReference>
<dbReference type="GeneID" id="59328076"/>
<organism evidence="9 10">
    <name type="scientific">Torulaspora globosa</name>
    <dbReference type="NCBI Taxonomy" id="48254"/>
    <lineage>
        <taxon>Eukaryota</taxon>
        <taxon>Fungi</taxon>
        <taxon>Dikarya</taxon>
        <taxon>Ascomycota</taxon>
        <taxon>Saccharomycotina</taxon>
        <taxon>Saccharomycetes</taxon>
        <taxon>Saccharomycetales</taxon>
        <taxon>Saccharomycetaceae</taxon>
        <taxon>Torulaspora</taxon>
    </lineage>
</organism>
<dbReference type="PROSITE" id="PS50845">
    <property type="entry name" value="RETICULON"/>
    <property type="match status" value="1"/>
</dbReference>
<dbReference type="GO" id="GO:0005789">
    <property type="term" value="C:endoplasmic reticulum membrane"/>
    <property type="evidence" value="ECO:0007669"/>
    <property type="project" value="UniProtKB-SubCell"/>
</dbReference>
<accession>A0A7G3ZMS4</accession>
<feature type="transmembrane region" description="Helical" evidence="6">
    <location>
        <begin position="64"/>
        <end position="84"/>
    </location>
</feature>